<reference evidence="2 3" key="1">
    <citation type="submission" date="2020-08" db="EMBL/GenBank/DDBJ databases">
        <title>Genomic Encyclopedia of Type Strains, Phase IV (KMG-V): Genome sequencing to study the core and pangenomes of soil and plant-associated prokaryotes.</title>
        <authorList>
            <person name="Whitman W."/>
        </authorList>
    </citation>
    <scope>NUCLEOTIDE SEQUENCE [LARGE SCALE GENOMIC DNA]</scope>
    <source>
        <strain evidence="2 3">SEMIA 414</strain>
    </source>
</reference>
<protein>
    <submittedName>
        <fullName evidence="2">Uncharacterized protein</fullName>
    </submittedName>
</protein>
<keyword evidence="1" id="KW-1133">Transmembrane helix</keyword>
<evidence type="ECO:0000313" key="3">
    <source>
        <dbReference type="Proteomes" id="UP000533724"/>
    </source>
</evidence>
<accession>A0A7W6UHJ0</accession>
<proteinExistence type="predicted"/>
<gene>
    <name evidence="2" type="ORF">GGE15_001491</name>
</gene>
<dbReference type="EMBL" id="JACIHI010000003">
    <property type="protein sequence ID" value="MBB4438240.1"/>
    <property type="molecule type" value="Genomic_DNA"/>
</dbReference>
<feature type="transmembrane region" description="Helical" evidence="1">
    <location>
        <begin position="20"/>
        <end position="44"/>
    </location>
</feature>
<comment type="caution">
    <text evidence="2">The sequence shown here is derived from an EMBL/GenBank/DDBJ whole genome shotgun (WGS) entry which is preliminary data.</text>
</comment>
<sequence length="96" mass="10872">MVTAAGPLSEFKGMIEQFRAWSVIIGLTLFSPLPLYVPLVWLVLGEVHGKQSGVLKAAEQPALFYLIVLFFFCNGLIWAHLCLTAALRRFRLRPRR</sequence>
<evidence type="ECO:0000313" key="2">
    <source>
        <dbReference type="EMBL" id="MBB4438240.1"/>
    </source>
</evidence>
<dbReference type="Proteomes" id="UP000533724">
    <property type="component" value="Unassembled WGS sequence"/>
</dbReference>
<organism evidence="2 3">
    <name type="scientific">Rhizobium esperanzae</name>
    <dbReference type="NCBI Taxonomy" id="1967781"/>
    <lineage>
        <taxon>Bacteria</taxon>
        <taxon>Pseudomonadati</taxon>
        <taxon>Pseudomonadota</taxon>
        <taxon>Alphaproteobacteria</taxon>
        <taxon>Hyphomicrobiales</taxon>
        <taxon>Rhizobiaceae</taxon>
        <taxon>Rhizobium/Agrobacterium group</taxon>
        <taxon>Rhizobium</taxon>
    </lineage>
</organism>
<keyword evidence="1" id="KW-0812">Transmembrane</keyword>
<feature type="transmembrane region" description="Helical" evidence="1">
    <location>
        <begin position="64"/>
        <end position="87"/>
    </location>
</feature>
<dbReference type="RefSeq" id="WP_246724377.1">
    <property type="nucleotide sequence ID" value="NZ_JACIHI010000003.1"/>
</dbReference>
<dbReference type="AlphaFoldDB" id="A0A7W6UHJ0"/>
<keyword evidence="1" id="KW-0472">Membrane</keyword>
<evidence type="ECO:0000256" key="1">
    <source>
        <dbReference type="SAM" id="Phobius"/>
    </source>
</evidence>
<name>A0A7W6UHJ0_9HYPH</name>